<feature type="compositionally biased region" description="Polar residues" evidence="2">
    <location>
        <begin position="171"/>
        <end position="180"/>
    </location>
</feature>
<evidence type="ECO:0000313" key="5">
    <source>
        <dbReference type="EMBL" id="SYW79044.1"/>
    </source>
</evidence>
<proteinExistence type="inferred from homology"/>
<accession>A0A8H8TQQ5</accession>
<dbReference type="InterPro" id="IPR004147">
    <property type="entry name" value="ABC1_dom"/>
</dbReference>
<dbReference type="Pfam" id="PF03109">
    <property type="entry name" value="ABC1"/>
    <property type="match status" value="1"/>
</dbReference>
<feature type="compositionally biased region" description="Basic and acidic residues" evidence="2">
    <location>
        <begin position="182"/>
        <end position="191"/>
    </location>
</feature>
<dbReference type="PANTHER" id="PTHR43173:SF19">
    <property type="entry name" value="AARF DOMAIN-CONTAINING PROTEIN KINASE 1"/>
    <property type="match status" value="1"/>
</dbReference>
<keyword evidence="3" id="KW-1133">Transmembrane helix</keyword>
<evidence type="ECO:0000259" key="4">
    <source>
        <dbReference type="Pfam" id="PF03109"/>
    </source>
</evidence>
<feature type="domain" description="ABC1 atypical kinase-like" evidence="4">
    <location>
        <begin position="376"/>
        <end position="624"/>
    </location>
</feature>
<evidence type="ECO:0000256" key="1">
    <source>
        <dbReference type="ARBA" id="ARBA00009670"/>
    </source>
</evidence>
<dbReference type="AlphaFoldDB" id="A0A8H8TQQ5"/>
<comment type="caution">
    <text evidence="5">The sequence shown here is derived from an EMBL/GenBank/DDBJ whole genome shotgun (WGS) entry which is preliminary data.</text>
</comment>
<dbReference type="CDD" id="cd13969">
    <property type="entry name" value="ADCK1-like"/>
    <property type="match status" value="1"/>
</dbReference>
<keyword evidence="6" id="KW-1185">Reference proteome</keyword>
<dbReference type="SUPFAM" id="SSF56112">
    <property type="entry name" value="Protein kinase-like (PK-like)"/>
    <property type="match status" value="1"/>
</dbReference>
<gene>
    <name evidence="5" type="ORF">UBRO2_02728</name>
</gene>
<keyword evidence="3" id="KW-0472">Membrane</keyword>
<dbReference type="InterPro" id="IPR051130">
    <property type="entry name" value="Mito_struct-func_regulator"/>
</dbReference>
<sequence length="866" mass="97956">MHSCIRPSVENRSDPFKHGLPRLLLQASSTACVKCLAASCPDDEVYEPFPPVLALAILEQHDPANLAGKTYHAHWTPDILRSAFDFLLAQEHRVAAVDTLFGSIMLRSGIAVAVARATLSRSQLARSLPPAQHIPESVRTTWSPRTCIADHASAFSTSTRLLNTREERRPTLSQDASASQEVKPKSSDARPFRKQYPPVRPQPKVISFDQPAIPNPHETAAAHAKFRRNSKRVGVVALVAIVVGVIGYQFKDSIHLDGPQAPINGLQLPHDEMERKVREAQKAQANGTNFALLALTRSTTIAKAVALCVWDYRSTLGKKFESREQEAEELRQCHLRSAHRILEALQTNGGLYVKLGQHLSAVILLPVEWTQTLRPLQDQNTPTPLPELEAMFRTETGMSFDEAFSEIDPKPIGVASLAQVHRAVDRKTGEPLAIKMMHPHVERFSRVDMQTVTVLVKWVKRLFPDFSFEWLADEMNENMPLEMDFRHEAQNAKRADDDFAHYPTTSVYIPKVTCVFKRVMAMEFIDGRRPDDLRYLAEHNIDRNRVSQELSRVFSQMLYLHGFFHGDPHGGNVLIRPAQPGSRSRYNFEVVLLDHGLYFDIDEELRANYARFWLSLLQRASPQVTAERRRYAKLIADIDDDLYPILESAITGRAGLEGSDPKNPLGVKDRHRAGSLLEIDGGSNLTDDEQEHIRKTVMEKEGLFVSIMELLRRLPRRMLMVLKLNDLTRSLDASLHTTHGPTRPFLIAARLCAKAVYHDDLKQLRERRKSGKASLLTSLSLWKDYLRAWWSYVYFYRGLALIETALDIRARCKKIVQFGKNRVGRGGSAENAKSAAAGLHDQAERDKKEEEDRRRAKLALQKEPRG</sequence>
<protein>
    <recommendedName>
        <fullName evidence="4">ABC1 atypical kinase-like domain-containing protein</fullName>
    </recommendedName>
</protein>
<feature type="region of interest" description="Disordered" evidence="2">
    <location>
        <begin position="825"/>
        <end position="866"/>
    </location>
</feature>
<dbReference type="Proteomes" id="UP000658997">
    <property type="component" value="Unassembled WGS sequence"/>
</dbReference>
<reference evidence="5" key="1">
    <citation type="submission" date="2018-08" db="EMBL/GenBank/DDBJ databases">
        <authorList>
            <person name="Guldener U."/>
        </authorList>
    </citation>
    <scope>NUCLEOTIDE SEQUENCE</scope>
    <source>
        <strain evidence="5">UB2</strain>
    </source>
</reference>
<dbReference type="GO" id="GO:0005743">
    <property type="term" value="C:mitochondrial inner membrane"/>
    <property type="evidence" value="ECO:0007669"/>
    <property type="project" value="TreeGrafter"/>
</dbReference>
<evidence type="ECO:0000256" key="3">
    <source>
        <dbReference type="SAM" id="Phobius"/>
    </source>
</evidence>
<feature type="compositionally biased region" description="Basic and acidic residues" evidence="2">
    <location>
        <begin position="841"/>
        <end position="866"/>
    </location>
</feature>
<feature type="transmembrane region" description="Helical" evidence="3">
    <location>
        <begin position="233"/>
        <end position="250"/>
    </location>
</feature>
<evidence type="ECO:0000313" key="6">
    <source>
        <dbReference type="Proteomes" id="UP000658997"/>
    </source>
</evidence>
<dbReference type="EMBL" id="ULHB01000045">
    <property type="protein sequence ID" value="SYW79044.1"/>
    <property type="molecule type" value="Genomic_DNA"/>
</dbReference>
<organism evidence="5 6">
    <name type="scientific">Ustilago bromivora</name>
    <dbReference type="NCBI Taxonomy" id="307758"/>
    <lineage>
        <taxon>Eukaryota</taxon>
        <taxon>Fungi</taxon>
        <taxon>Dikarya</taxon>
        <taxon>Basidiomycota</taxon>
        <taxon>Ustilaginomycotina</taxon>
        <taxon>Ustilaginomycetes</taxon>
        <taxon>Ustilaginales</taxon>
        <taxon>Ustilaginaceae</taxon>
        <taxon>Ustilago</taxon>
    </lineage>
</organism>
<feature type="region of interest" description="Disordered" evidence="2">
    <location>
        <begin position="159"/>
        <end position="205"/>
    </location>
</feature>
<evidence type="ECO:0000256" key="2">
    <source>
        <dbReference type="SAM" id="MobiDB-lite"/>
    </source>
</evidence>
<name>A0A8H8TQQ5_9BASI</name>
<dbReference type="GO" id="GO:0007005">
    <property type="term" value="P:mitochondrion organization"/>
    <property type="evidence" value="ECO:0007669"/>
    <property type="project" value="TreeGrafter"/>
</dbReference>
<dbReference type="InterPro" id="IPR045307">
    <property type="entry name" value="ADCK1_dom"/>
</dbReference>
<keyword evidence="3" id="KW-0812">Transmembrane</keyword>
<dbReference type="PANTHER" id="PTHR43173">
    <property type="entry name" value="ABC1 FAMILY PROTEIN"/>
    <property type="match status" value="1"/>
</dbReference>
<comment type="similarity">
    <text evidence="1">Belongs to the protein kinase superfamily. ADCK protein kinase family.</text>
</comment>
<dbReference type="InterPro" id="IPR011009">
    <property type="entry name" value="Kinase-like_dom_sf"/>
</dbReference>
<dbReference type="GO" id="GO:0055088">
    <property type="term" value="P:lipid homeostasis"/>
    <property type="evidence" value="ECO:0007669"/>
    <property type="project" value="TreeGrafter"/>
</dbReference>